<dbReference type="GO" id="GO:0005085">
    <property type="term" value="F:guanyl-nucleotide exchange factor activity"/>
    <property type="evidence" value="ECO:0007669"/>
    <property type="project" value="TreeGrafter"/>
</dbReference>
<dbReference type="PANTHER" id="PTHR11595:SF21">
    <property type="entry name" value="ELONGATION FACTOR 1-BETA"/>
    <property type="match status" value="1"/>
</dbReference>
<dbReference type="FunFam" id="3.30.70.60:FF:000001">
    <property type="entry name" value="Elongation factor 1-beta 1 like"/>
    <property type="match status" value="1"/>
</dbReference>
<proteinExistence type="inferred from homology"/>
<organism evidence="6">
    <name type="scientific">Heterosigma akashiwo</name>
    <name type="common">Chromophytic alga</name>
    <name type="synonym">Heterosigma carterae</name>
    <dbReference type="NCBI Taxonomy" id="2829"/>
    <lineage>
        <taxon>Eukaryota</taxon>
        <taxon>Sar</taxon>
        <taxon>Stramenopiles</taxon>
        <taxon>Ochrophyta</taxon>
        <taxon>Raphidophyceae</taxon>
        <taxon>Chattonellales</taxon>
        <taxon>Chattonellaceae</taxon>
        <taxon>Heterosigma</taxon>
    </lineage>
</organism>
<dbReference type="InterPro" id="IPR049720">
    <property type="entry name" value="EF1B_bsu/dsu"/>
</dbReference>
<dbReference type="CDD" id="cd00292">
    <property type="entry name" value="EF1B"/>
    <property type="match status" value="1"/>
</dbReference>
<evidence type="ECO:0000256" key="4">
    <source>
        <dbReference type="SAM" id="MobiDB-lite"/>
    </source>
</evidence>
<dbReference type="PANTHER" id="PTHR11595">
    <property type="entry name" value="EF-HAND AND COILED-COIL DOMAIN-CONTAINING FAMILY MEMBER"/>
    <property type="match status" value="1"/>
</dbReference>
<reference evidence="6" key="1">
    <citation type="submission" date="2021-01" db="EMBL/GenBank/DDBJ databases">
        <authorList>
            <person name="Corre E."/>
            <person name="Pelletier E."/>
            <person name="Niang G."/>
            <person name="Scheremetjew M."/>
            <person name="Finn R."/>
            <person name="Kale V."/>
            <person name="Holt S."/>
            <person name="Cochrane G."/>
            <person name="Meng A."/>
            <person name="Brown T."/>
            <person name="Cohen L."/>
        </authorList>
    </citation>
    <scope>NUCLEOTIDE SEQUENCE</scope>
    <source>
        <strain evidence="6">CCMP3107</strain>
    </source>
</reference>
<sequence>MAEFDITFDELSVALSYGLLMGKSDGAAAAPAAKKEAKKAKKPAKKDDDDLFGDDDDDLFGGEEEEVVDAEAAKKARAEAMAAAKKKKEKAKPIERTQIVIEIKPWEADTDLNALAAEIKKIEKDGLNWGEGIKLVPVAFGIKKLIMSCVVEDEKVCADDVTEPIEALEDFVQSVDIATMSKI</sequence>
<dbReference type="Pfam" id="PF00736">
    <property type="entry name" value="EF1_GNE"/>
    <property type="match status" value="1"/>
</dbReference>
<keyword evidence="2" id="KW-0251">Elongation factor</keyword>
<dbReference type="InterPro" id="IPR036219">
    <property type="entry name" value="eEF-1beta-like_sf"/>
</dbReference>
<evidence type="ECO:0000256" key="3">
    <source>
        <dbReference type="ARBA" id="ARBA00022917"/>
    </source>
</evidence>
<evidence type="ECO:0000256" key="1">
    <source>
        <dbReference type="ARBA" id="ARBA00007411"/>
    </source>
</evidence>
<protein>
    <recommendedName>
        <fullName evidence="5">Translation elongation factor EF1B beta/delta subunit guanine nucleotide exchange domain-containing protein</fullName>
    </recommendedName>
</protein>
<dbReference type="InterPro" id="IPR014717">
    <property type="entry name" value="Transl_elong_EF1B/ribsomal_bS6"/>
</dbReference>
<dbReference type="GO" id="GO:0005853">
    <property type="term" value="C:eukaryotic translation elongation factor 1 complex"/>
    <property type="evidence" value="ECO:0007669"/>
    <property type="project" value="InterPro"/>
</dbReference>
<evidence type="ECO:0000259" key="5">
    <source>
        <dbReference type="SMART" id="SM00888"/>
    </source>
</evidence>
<evidence type="ECO:0000313" key="6">
    <source>
        <dbReference type="EMBL" id="CAE0637391.1"/>
    </source>
</evidence>
<dbReference type="InterPro" id="IPR014038">
    <property type="entry name" value="EF1B_bsu/dsu_GNE"/>
</dbReference>
<feature type="region of interest" description="Disordered" evidence="4">
    <location>
        <begin position="30"/>
        <end position="66"/>
    </location>
</feature>
<name>A0A6V1SIK5_HETAK</name>
<feature type="domain" description="Translation elongation factor EF1B beta/delta subunit guanine nucleotide exchange" evidence="5">
    <location>
        <begin position="96"/>
        <end position="183"/>
    </location>
</feature>
<dbReference type="EMBL" id="HBIU01035153">
    <property type="protein sequence ID" value="CAE0637391.1"/>
    <property type="molecule type" value="Transcribed_RNA"/>
</dbReference>
<dbReference type="AlphaFoldDB" id="A0A6V1SIK5"/>
<comment type="similarity">
    <text evidence="1">Belongs to the EF-1-beta/EF-1-delta family.</text>
</comment>
<gene>
    <name evidence="6" type="ORF">HAKA00212_LOCUS16168</name>
</gene>
<feature type="compositionally biased region" description="Acidic residues" evidence="4">
    <location>
        <begin position="49"/>
        <end position="66"/>
    </location>
</feature>
<dbReference type="SUPFAM" id="SSF54984">
    <property type="entry name" value="eEF-1beta-like"/>
    <property type="match status" value="1"/>
</dbReference>
<accession>A0A6V1SIK5</accession>
<dbReference type="SMART" id="SM00888">
    <property type="entry name" value="EF1_GNE"/>
    <property type="match status" value="1"/>
</dbReference>
<dbReference type="Gene3D" id="3.30.70.60">
    <property type="match status" value="1"/>
</dbReference>
<keyword evidence="3" id="KW-0648">Protein biosynthesis</keyword>
<dbReference type="GO" id="GO:0003746">
    <property type="term" value="F:translation elongation factor activity"/>
    <property type="evidence" value="ECO:0007669"/>
    <property type="project" value="UniProtKB-KW"/>
</dbReference>
<evidence type="ECO:0000256" key="2">
    <source>
        <dbReference type="ARBA" id="ARBA00022768"/>
    </source>
</evidence>
<dbReference type="GO" id="GO:0005829">
    <property type="term" value="C:cytosol"/>
    <property type="evidence" value="ECO:0007669"/>
    <property type="project" value="TreeGrafter"/>
</dbReference>